<evidence type="ECO:0000259" key="6">
    <source>
        <dbReference type="Pfam" id="PF00005"/>
    </source>
</evidence>
<evidence type="ECO:0000256" key="1">
    <source>
        <dbReference type="ARBA" id="ARBA00004202"/>
    </source>
</evidence>
<organism evidence="7 8">
    <name type="scientific">Lapidilactobacillus dextrinicus</name>
    <dbReference type="NCBI Taxonomy" id="51664"/>
    <lineage>
        <taxon>Bacteria</taxon>
        <taxon>Bacillati</taxon>
        <taxon>Bacillota</taxon>
        <taxon>Bacilli</taxon>
        <taxon>Lactobacillales</taxon>
        <taxon>Lactobacillaceae</taxon>
        <taxon>Lapidilactobacillus</taxon>
    </lineage>
</organism>
<dbReference type="Proteomes" id="UP000774947">
    <property type="component" value="Unassembled WGS sequence"/>
</dbReference>
<comment type="caution">
    <text evidence="7">The sequence shown here is derived from an EMBL/GenBank/DDBJ whole genome shotgun (WGS) entry which is preliminary data.</text>
</comment>
<dbReference type="AlphaFoldDB" id="A0A921B423"/>
<evidence type="ECO:0000256" key="2">
    <source>
        <dbReference type="ARBA" id="ARBA00005417"/>
    </source>
</evidence>
<dbReference type="PANTHER" id="PTHR43166:SF9">
    <property type="entry name" value="GLUTAMATE_ASPARTATE IMPORT ATP-BINDING PROTEIN GLTL"/>
    <property type="match status" value="1"/>
</dbReference>
<evidence type="ECO:0000256" key="4">
    <source>
        <dbReference type="ARBA" id="ARBA00022475"/>
    </source>
</evidence>
<dbReference type="PANTHER" id="PTHR43166">
    <property type="entry name" value="AMINO ACID IMPORT ATP-BINDING PROTEIN"/>
    <property type="match status" value="1"/>
</dbReference>
<protein>
    <submittedName>
        <fullName evidence="7">ATP-binding cassette domain-containing protein</fullName>
    </submittedName>
</protein>
<dbReference type="EMBL" id="DYXY01000087">
    <property type="protein sequence ID" value="HJE15108.1"/>
    <property type="molecule type" value="Genomic_DNA"/>
</dbReference>
<evidence type="ECO:0000256" key="3">
    <source>
        <dbReference type="ARBA" id="ARBA00022448"/>
    </source>
</evidence>
<evidence type="ECO:0000256" key="5">
    <source>
        <dbReference type="ARBA" id="ARBA00023136"/>
    </source>
</evidence>
<reference evidence="7" key="1">
    <citation type="journal article" date="2021" name="PeerJ">
        <title>Extensive microbial diversity within the chicken gut microbiome revealed by metagenomics and culture.</title>
        <authorList>
            <person name="Gilroy R."/>
            <person name="Ravi A."/>
            <person name="Getino M."/>
            <person name="Pursley I."/>
            <person name="Horton D.L."/>
            <person name="Alikhan N.F."/>
            <person name="Baker D."/>
            <person name="Gharbi K."/>
            <person name="Hall N."/>
            <person name="Watson M."/>
            <person name="Adriaenssens E.M."/>
            <person name="Foster-Nyarko E."/>
            <person name="Jarju S."/>
            <person name="Secka A."/>
            <person name="Antonio M."/>
            <person name="Oren A."/>
            <person name="Chaudhuri R.R."/>
            <person name="La Ragione R."/>
            <person name="Hildebrand F."/>
            <person name="Pallen M.J."/>
        </authorList>
    </citation>
    <scope>NUCLEOTIDE SEQUENCE</scope>
    <source>
        <strain evidence="7">CHK173-2119</strain>
    </source>
</reference>
<dbReference type="Pfam" id="PF00005">
    <property type="entry name" value="ABC_tran"/>
    <property type="match status" value="1"/>
</dbReference>
<gene>
    <name evidence="7" type="ORF">K8W17_03420</name>
</gene>
<accession>A0A921B423</accession>
<dbReference type="SUPFAM" id="SSF52540">
    <property type="entry name" value="P-loop containing nucleoside triphosphate hydrolases"/>
    <property type="match status" value="1"/>
</dbReference>
<dbReference type="Gene3D" id="3.40.50.300">
    <property type="entry name" value="P-loop containing nucleotide triphosphate hydrolases"/>
    <property type="match status" value="1"/>
</dbReference>
<keyword evidence="7" id="KW-0067">ATP-binding</keyword>
<keyword evidence="7" id="KW-0547">Nucleotide-binding</keyword>
<evidence type="ECO:0000313" key="8">
    <source>
        <dbReference type="Proteomes" id="UP000774947"/>
    </source>
</evidence>
<feature type="domain" description="ABC transporter" evidence="6">
    <location>
        <begin position="6"/>
        <end position="40"/>
    </location>
</feature>
<keyword evidence="5" id="KW-0472">Membrane</keyword>
<evidence type="ECO:0000313" key="7">
    <source>
        <dbReference type="EMBL" id="HJE15108.1"/>
    </source>
</evidence>
<feature type="non-terminal residue" evidence="7">
    <location>
        <position position="1"/>
    </location>
</feature>
<dbReference type="InterPro" id="IPR027417">
    <property type="entry name" value="P-loop_NTPase"/>
</dbReference>
<dbReference type="GO" id="GO:0005524">
    <property type="term" value="F:ATP binding"/>
    <property type="evidence" value="ECO:0007669"/>
    <property type="project" value="UniProtKB-KW"/>
</dbReference>
<dbReference type="InterPro" id="IPR050086">
    <property type="entry name" value="MetN_ABC_transporter-like"/>
</dbReference>
<dbReference type="InterPro" id="IPR003439">
    <property type="entry name" value="ABC_transporter-like_ATP-bd"/>
</dbReference>
<comment type="similarity">
    <text evidence="2">Belongs to the ABC transporter superfamily.</text>
</comment>
<sequence>MAPYINAKPAQLSGGQMQRVGIARAVSMSPEVLLFDEPTSALDPEMVDGVLDSMRALAHTGLTMILVTHEMAFARDISDHVVFMDQGVIAEEGTAEQIFENPQEERTKTFLKRYLNRV</sequence>
<dbReference type="GO" id="GO:0016887">
    <property type="term" value="F:ATP hydrolysis activity"/>
    <property type="evidence" value="ECO:0007669"/>
    <property type="project" value="InterPro"/>
</dbReference>
<name>A0A921B423_9LACO</name>
<comment type="subcellular location">
    <subcellularLocation>
        <location evidence="1">Cell membrane</location>
        <topology evidence="1">Peripheral membrane protein</topology>
    </subcellularLocation>
</comment>
<keyword evidence="4" id="KW-1003">Cell membrane</keyword>
<keyword evidence="3" id="KW-0813">Transport</keyword>
<reference evidence="7" key="2">
    <citation type="submission" date="2021-09" db="EMBL/GenBank/DDBJ databases">
        <authorList>
            <person name="Gilroy R."/>
        </authorList>
    </citation>
    <scope>NUCLEOTIDE SEQUENCE</scope>
    <source>
        <strain evidence="7">CHK173-2119</strain>
    </source>
</reference>
<proteinExistence type="inferred from homology"/>
<dbReference type="GO" id="GO:0005886">
    <property type="term" value="C:plasma membrane"/>
    <property type="evidence" value="ECO:0007669"/>
    <property type="project" value="UniProtKB-SubCell"/>
</dbReference>